<dbReference type="GO" id="GO:0005737">
    <property type="term" value="C:cytoplasm"/>
    <property type="evidence" value="ECO:0007669"/>
    <property type="project" value="TreeGrafter"/>
</dbReference>
<dbReference type="Gene3D" id="1.10.286.10">
    <property type="match status" value="1"/>
</dbReference>
<comment type="catalytic activity">
    <reaction evidence="1">
        <text>GTP + H2O = 7,8-dihydroneopterin 3'-triphosphate + formate + H(+)</text>
        <dbReference type="Rhea" id="RHEA:17473"/>
        <dbReference type="ChEBI" id="CHEBI:15377"/>
        <dbReference type="ChEBI" id="CHEBI:15378"/>
        <dbReference type="ChEBI" id="CHEBI:15740"/>
        <dbReference type="ChEBI" id="CHEBI:37565"/>
        <dbReference type="ChEBI" id="CHEBI:58462"/>
        <dbReference type="EC" id="3.5.4.16"/>
    </reaction>
</comment>
<reference evidence="9 10" key="1">
    <citation type="submission" date="2018-08" db="EMBL/GenBank/DDBJ databases">
        <title>Diversity &amp; Physiological Properties of Lignin-Decomposing Actinobacteria from Soil.</title>
        <authorList>
            <person name="Roh S.G."/>
            <person name="Kim S.B."/>
        </authorList>
    </citation>
    <scope>NUCLEOTIDE SEQUENCE [LARGE SCALE GENOMIC DNA]</scope>
    <source>
        <strain evidence="9 10">MMS17-GH009</strain>
    </source>
</reference>
<dbReference type="PANTHER" id="PTHR11109:SF7">
    <property type="entry name" value="GTP CYCLOHYDROLASE 1"/>
    <property type="match status" value="1"/>
</dbReference>
<keyword evidence="10" id="KW-1185">Reference proteome</keyword>
<dbReference type="GO" id="GO:0003934">
    <property type="term" value="F:GTP cyclohydrolase I activity"/>
    <property type="evidence" value="ECO:0007669"/>
    <property type="project" value="UniProtKB-EC"/>
</dbReference>
<dbReference type="GO" id="GO:0006730">
    <property type="term" value="P:one-carbon metabolic process"/>
    <property type="evidence" value="ECO:0007669"/>
    <property type="project" value="UniProtKB-KW"/>
</dbReference>
<dbReference type="SUPFAM" id="SSF55620">
    <property type="entry name" value="Tetrahydrobiopterin biosynthesis enzymes-like"/>
    <property type="match status" value="1"/>
</dbReference>
<protein>
    <recommendedName>
        <fullName evidence="4">GTP cyclohydrolase 1</fullName>
        <ecNumber evidence="3">3.5.4.16</ecNumber>
    </recommendedName>
    <alternativeName>
        <fullName evidence="7">GTP cyclohydrolase I</fullName>
    </alternativeName>
</protein>
<evidence type="ECO:0000256" key="2">
    <source>
        <dbReference type="ARBA" id="ARBA00005080"/>
    </source>
</evidence>
<name>A0A373A554_9ACTN</name>
<gene>
    <name evidence="9" type="ORF">DR950_07090</name>
</gene>
<keyword evidence="5" id="KW-0554">One-carbon metabolism</keyword>
<dbReference type="Pfam" id="PF01227">
    <property type="entry name" value="GTP_cyclohydroI"/>
    <property type="match status" value="1"/>
</dbReference>
<dbReference type="UniPathway" id="UPA00848">
    <property type="reaction ID" value="UER00151"/>
</dbReference>
<accession>A0A373A554</accession>
<evidence type="ECO:0000256" key="7">
    <source>
        <dbReference type="ARBA" id="ARBA00030854"/>
    </source>
</evidence>
<evidence type="ECO:0000256" key="3">
    <source>
        <dbReference type="ARBA" id="ARBA00012715"/>
    </source>
</evidence>
<dbReference type="InterPro" id="IPR020602">
    <property type="entry name" value="GTP_CycHdrlase_I_dom"/>
</dbReference>
<dbReference type="Proteomes" id="UP000263377">
    <property type="component" value="Unassembled WGS sequence"/>
</dbReference>
<proteinExistence type="predicted"/>
<dbReference type="InterPro" id="IPR001474">
    <property type="entry name" value="GTP_CycHdrlase_I"/>
</dbReference>
<feature type="domain" description="GTP cyclohydrolase I" evidence="8">
    <location>
        <begin position="8"/>
        <end position="175"/>
    </location>
</feature>
<evidence type="ECO:0000256" key="5">
    <source>
        <dbReference type="ARBA" id="ARBA00022563"/>
    </source>
</evidence>
<sequence length="187" mass="20134">MDATAVETLLRDLLIALGEDPTRPGLADTPARVTRFFTEFLGHEAGTTDTTFEYQAEGEGCVAVGGIRTASLCEHHLLPFTVEAVVAYAPVDRVLGLSKLVRIAHRHAHKLQLQERLGAEIAEDVARLTGSKQVAVWMVGDHSCMVARGVRAHGTRTATEYLLKPLAADMAAVERLRRVAALAGGAR</sequence>
<dbReference type="GO" id="GO:0006729">
    <property type="term" value="P:tetrahydrobiopterin biosynthetic process"/>
    <property type="evidence" value="ECO:0007669"/>
    <property type="project" value="TreeGrafter"/>
</dbReference>
<organism evidence="9 10">
    <name type="scientific">Kitasatospora xanthocidica</name>
    <dbReference type="NCBI Taxonomy" id="83382"/>
    <lineage>
        <taxon>Bacteria</taxon>
        <taxon>Bacillati</taxon>
        <taxon>Actinomycetota</taxon>
        <taxon>Actinomycetes</taxon>
        <taxon>Kitasatosporales</taxon>
        <taxon>Streptomycetaceae</taxon>
        <taxon>Kitasatospora</taxon>
    </lineage>
</organism>
<dbReference type="GO" id="GO:0008270">
    <property type="term" value="F:zinc ion binding"/>
    <property type="evidence" value="ECO:0007669"/>
    <property type="project" value="TreeGrafter"/>
</dbReference>
<evidence type="ECO:0000256" key="6">
    <source>
        <dbReference type="ARBA" id="ARBA00022801"/>
    </source>
</evidence>
<evidence type="ECO:0000256" key="4">
    <source>
        <dbReference type="ARBA" id="ARBA00017272"/>
    </source>
</evidence>
<keyword evidence="6 9" id="KW-0378">Hydrolase</keyword>
<dbReference type="PANTHER" id="PTHR11109">
    <property type="entry name" value="GTP CYCLOHYDROLASE I"/>
    <property type="match status" value="1"/>
</dbReference>
<evidence type="ECO:0000313" key="9">
    <source>
        <dbReference type="EMBL" id="RGD62707.1"/>
    </source>
</evidence>
<dbReference type="EMBL" id="QVIG01000001">
    <property type="protein sequence ID" value="RGD62707.1"/>
    <property type="molecule type" value="Genomic_DNA"/>
</dbReference>
<dbReference type="Gene3D" id="3.30.1130.10">
    <property type="match status" value="1"/>
</dbReference>
<dbReference type="EC" id="3.5.4.16" evidence="3"/>
<evidence type="ECO:0000259" key="8">
    <source>
        <dbReference type="Pfam" id="PF01227"/>
    </source>
</evidence>
<dbReference type="InterPro" id="IPR043133">
    <property type="entry name" value="GTP-CH-I_C/QueF"/>
</dbReference>
<evidence type="ECO:0000256" key="1">
    <source>
        <dbReference type="ARBA" id="ARBA00001052"/>
    </source>
</evidence>
<dbReference type="GO" id="GO:0046654">
    <property type="term" value="P:tetrahydrofolate biosynthetic process"/>
    <property type="evidence" value="ECO:0007669"/>
    <property type="project" value="InterPro"/>
</dbReference>
<evidence type="ECO:0000313" key="10">
    <source>
        <dbReference type="Proteomes" id="UP000263377"/>
    </source>
</evidence>
<comment type="pathway">
    <text evidence="2">Cofactor biosynthesis; 7,8-dihydroneopterin triphosphate biosynthesis; 7,8-dihydroneopterin triphosphate from GTP: step 1/1.</text>
</comment>
<comment type="caution">
    <text evidence="9">The sequence shown here is derived from an EMBL/GenBank/DDBJ whole genome shotgun (WGS) entry which is preliminary data.</text>
</comment>
<dbReference type="InterPro" id="IPR043134">
    <property type="entry name" value="GTP-CH-I_N"/>
</dbReference>
<dbReference type="AlphaFoldDB" id="A0A373A554"/>
<dbReference type="GO" id="GO:0005525">
    <property type="term" value="F:GTP binding"/>
    <property type="evidence" value="ECO:0007669"/>
    <property type="project" value="TreeGrafter"/>
</dbReference>